<name>A0A391NX87_9FIRM</name>
<dbReference type="SUPFAM" id="SSF88946">
    <property type="entry name" value="Sigma2 domain of RNA polymerase sigma factors"/>
    <property type="match status" value="1"/>
</dbReference>
<gene>
    <name evidence="10" type="primary">sigH</name>
    <name evidence="10" type="ORF">KGMB01110_03300</name>
</gene>
<dbReference type="InterPro" id="IPR000943">
    <property type="entry name" value="RNA_pol_sigma70"/>
</dbReference>
<dbReference type="PROSITE" id="PS00715">
    <property type="entry name" value="SIGMA70_1"/>
    <property type="match status" value="1"/>
</dbReference>
<keyword evidence="5" id="KW-0238">DNA-binding</keyword>
<evidence type="ECO:0000256" key="5">
    <source>
        <dbReference type="ARBA" id="ARBA00023125"/>
    </source>
</evidence>
<dbReference type="SUPFAM" id="SSF46894">
    <property type="entry name" value="C-terminal effector domain of the bipartite response regulators"/>
    <property type="match status" value="1"/>
</dbReference>
<evidence type="ECO:0000313" key="11">
    <source>
        <dbReference type="Proteomes" id="UP000265643"/>
    </source>
</evidence>
<feature type="domain" description="HTH luxR-type" evidence="8">
    <location>
        <begin position="168"/>
        <end position="195"/>
    </location>
</feature>
<evidence type="ECO:0000256" key="7">
    <source>
        <dbReference type="ARBA" id="ARBA00024701"/>
    </source>
</evidence>
<dbReference type="InterPro" id="IPR013249">
    <property type="entry name" value="RNA_pol_sigma70_r4_t2"/>
</dbReference>
<evidence type="ECO:0000259" key="8">
    <source>
        <dbReference type="PROSITE" id="PS00622"/>
    </source>
</evidence>
<dbReference type="InterPro" id="IPR007627">
    <property type="entry name" value="RNA_pol_sigma70_r2"/>
</dbReference>
<dbReference type="Gene3D" id="1.10.10.10">
    <property type="entry name" value="Winged helix-like DNA-binding domain superfamily/Winged helix DNA-binding domain"/>
    <property type="match status" value="1"/>
</dbReference>
<dbReference type="Gene3D" id="1.20.120.1810">
    <property type="match status" value="1"/>
</dbReference>
<dbReference type="PROSITE" id="PS00622">
    <property type="entry name" value="HTH_LUXR_1"/>
    <property type="match status" value="1"/>
</dbReference>
<dbReference type="Proteomes" id="UP000265643">
    <property type="component" value="Unassembled WGS sequence"/>
</dbReference>
<dbReference type="Pfam" id="PF04542">
    <property type="entry name" value="Sigma70_r2"/>
    <property type="match status" value="1"/>
</dbReference>
<keyword evidence="3" id="KW-0805">Transcription regulation</keyword>
<dbReference type="NCBIfam" id="TIGR02937">
    <property type="entry name" value="sigma70-ECF"/>
    <property type="match status" value="1"/>
</dbReference>
<protein>
    <recommendedName>
        <fullName evidence="2">RNA polymerase sigma factor SigS</fullName>
    </recommendedName>
</protein>
<reference evidence="11" key="1">
    <citation type="submission" date="2018-09" db="EMBL/GenBank/DDBJ databases">
        <title>Draft Genome Sequence of Mediterraneibacter sp. KCTC 15684.</title>
        <authorList>
            <person name="Kim J.S."/>
            <person name="Han K.I."/>
            <person name="Suh M.K."/>
            <person name="Lee K.C."/>
            <person name="Eom M.K."/>
            <person name="Lee J.H."/>
            <person name="Park S.H."/>
            <person name="Kang S.W."/>
            <person name="Park J.E."/>
            <person name="Oh B.S."/>
            <person name="Yu S.Y."/>
            <person name="Choi S.H."/>
            <person name="Lee D.H."/>
            <person name="Yoon H."/>
            <person name="Kim B."/>
            <person name="Yang S.J."/>
            <person name="Lee J.S."/>
        </authorList>
    </citation>
    <scope>NUCLEOTIDE SEQUENCE [LARGE SCALE GENOMIC DNA]</scope>
    <source>
        <strain evidence="11">KCTC 15684</strain>
    </source>
</reference>
<comment type="similarity">
    <text evidence="1">Belongs to the sigma-70 factor family.</text>
</comment>
<proteinExistence type="inferred from homology"/>
<dbReference type="InterPro" id="IPR016032">
    <property type="entry name" value="Sig_transdc_resp-reg_C-effctor"/>
</dbReference>
<evidence type="ECO:0000256" key="2">
    <source>
        <dbReference type="ARBA" id="ARBA00021245"/>
    </source>
</evidence>
<evidence type="ECO:0000256" key="4">
    <source>
        <dbReference type="ARBA" id="ARBA00023082"/>
    </source>
</evidence>
<sequence length="208" mass="24127">MSSYEKMTDEQLIEDYRAGEEKIIDFLMDKYKPMVRKKARAMYLLGGENEDLIQEGMIGLFKAVRDFDFSHKTSFYSFAELCISRQIYSAVEAANRKKHMPLNSYVSLYEEKESEGDAQPLINTIQVGMENNPEALFLNQEYTDALQESLWESLSPLESKVLYLHLQGTDYRTIAELIDRSPKTVDNAIQRIKSKAEKLWKDKKVVDN</sequence>
<keyword evidence="11" id="KW-1185">Reference proteome</keyword>
<accession>A0A391NX87</accession>
<evidence type="ECO:0000256" key="1">
    <source>
        <dbReference type="ARBA" id="ARBA00007788"/>
    </source>
</evidence>
<keyword evidence="4" id="KW-0731">Sigma factor</keyword>
<keyword evidence="6" id="KW-0804">Transcription</keyword>
<dbReference type="Pfam" id="PF08281">
    <property type="entry name" value="Sigma70_r4_2"/>
    <property type="match status" value="1"/>
</dbReference>
<feature type="domain" description="RNA polymerase sigma-70" evidence="9">
    <location>
        <begin position="51"/>
        <end position="64"/>
    </location>
</feature>
<dbReference type="InterPro" id="IPR014284">
    <property type="entry name" value="RNA_pol_sigma-70_dom"/>
</dbReference>
<dbReference type="NCBIfam" id="NF006148">
    <property type="entry name" value="PRK08295.1-5"/>
    <property type="match status" value="1"/>
</dbReference>
<dbReference type="EMBL" id="BHGK01000001">
    <property type="protein sequence ID" value="GCA65894.1"/>
    <property type="molecule type" value="Genomic_DNA"/>
</dbReference>
<dbReference type="PANTHER" id="PTHR30385:SF1">
    <property type="entry name" value="RNA POLYMERASE SIGMA-H FACTOR"/>
    <property type="match status" value="1"/>
</dbReference>
<comment type="function">
    <text evidence="7">Sigma factors are initiation factors that promote the attachment of RNA polymerase to specific initiation sites and are then released. Sigma-S contributes to the protection against external stress, thus playing a role in cellular fitness and survival.</text>
</comment>
<evidence type="ECO:0000259" key="9">
    <source>
        <dbReference type="PROSITE" id="PS00715"/>
    </source>
</evidence>
<dbReference type="GO" id="GO:0003677">
    <property type="term" value="F:DNA binding"/>
    <property type="evidence" value="ECO:0007669"/>
    <property type="project" value="UniProtKB-KW"/>
</dbReference>
<comment type="caution">
    <text evidence="10">The sequence shown here is derived from an EMBL/GenBank/DDBJ whole genome shotgun (WGS) entry which is preliminary data.</text>
</comment>
<dbReference type="GO" id="GO:0006352">
    <property type="term" value="P:DNA-templated transcription initiation"/>
    <property type="evidence" value="ECO:0007669"/>
    <property type="project" value="InterPro"/>
</dbReference>
<dbReference type="InterPro" id="IPR000792">
    <property type="entry name" value="Tscrpt_reg_LuxR_C"/>
</dbReference>
<dbReference type="InterPro" id="IPR013325">
    <property type="entry name" value="RNA_pol_sigma_r2"/>
</dbReference>
<dbReference type="PIRSF" id="PIRSF002939">
    <property type="entry name" value="RNA_polymerase_sigma-H_factor"/>
    <property type="match status" value="1"/>
</dbReference>
<dbReference type="PANTHER" id="PTHR30385">
    <property type="entry name" value="SIGMA FACTOR F FLAGELLAR"/>
    <property type="match status" value="1"/>
</dbReference>
<organism evidence="10 11">
    <name type="scientific">Mediterraneibacter butyricigenes</name>
    <dbReference type="NCBI Taxonomy" id="2316025"/>
    <lineage>
        <taxon>Bacteria</taxon>
        <taxon>Bacillati</taxon>
        <taxon>Bacillota</taxon>
        <taxon>Clostridia</taxon>
        <taxon>Lachnospirales</taxon>
        <taxon>Lachnospiraceae</taxon>
        <taxon>Mediterraneibacter</taxon>
    </lineage>
</organism>
<dbReference type="AlphaFoldDB" id="A0A391NX87"/>
<dbReference type="InterPro" id="IPR036388">
    <property type="entry name" value="WH-like_DNA-bd_sf"/>
</dbReference>
<evidence type="ECO:0000256" key="3">
    <source>
        <dbReference type="ARBA" id="ARBA00023015"/>
    </source>
</evidence>
<evidence type="ECO:0000313" key="10">
    <source>
        <dbReference type="EMBL" id="GCA65894.1"/>
    </source>
</evidence>
<evidence type="ECO:0000256" key="6">
    <source>
        <dbReference type="ARBA" id="ARBA00023163"/>
    </source>
</evidence>
<dbReference type="GO" id="GO:0016987">
    <property type="term" value="F:sigma factor activity"/>
    <property type="evidence" value="ECO:0007669"/>
    <property type="project" value="UniProtKB-KW"/>
</dbReference>
<dbReference type="InterPro" id="IPR016371">
    <property type="entry name" value="RNA_pol_sigma-H_factor"/>
</dbReference>